<feature type="site" description="Catalytically relevant" evidence="6">
    <location>
        <position position="54"/>
    </location>
</feature>
<dbReference type="CDD" id="cd05014">
    <property type="entry name" value="SIS_Kpsf"/>
    <property type="match status" value="1"/>
</dbReference>
<dbReference type="GO" id="GO:0046872">
    <property type="term" value="F:metal ion binding"/>
    <property type="evidence" value="ECO:0007669"/>
    <property type="project" value="UniProtKB-KW"/>
</dbReference>
<dbReference type="InterPro" id="IPR004800">
    <property type="entry name" value="KdsD/KpsF-type"/>
</dbReference>
<evidence type="ECO:0000259" key="8">
    <source>
        <dbReference type="PROSITE" id="PS51371"/>
    </source>
</evidence>
<protein>
    <submittedName>
        <fullName evidence="10">KpsF/GutQ family sugar-phosphate isomerase</fullName>
    </submittedName>
</protein>
<dbReference type="SMART" id="SM00116">
    <property type="entry name" value="CBS"/>
    <property type="match status" value="2"/>
</dbReference>
<feature type="site" description="Catalytically relevant" evidence="6">
    <location>
        <position position="106"/>
    </location>
</feature>
<dbReference type="GO" id="GO:0019146">
    <property type="term" value="F:arabinose-5-phosphate isomerase activity"/>
    <property type="evidence" value="ECO:0007669"/>
    <property type="project" value="UniProtKB-ARBA"/>
</dbReference>
<comment type="similarity">
    <text evidence="1 4">Belongs to the SIS family. GutQ/KpsF subfamily.</text>
</comment>
<dbReference type="Pfam" id="PF01380">
    <property type="entry name" value="SIS"/>
    <property type="match status" value="1"/>
</dbReference>
<dbReference type="AlphaFoldDB" id="A0A9X1V124"/>
<feature type="domain" description="SIS" evidence="9">
    <location>
        <begin position="36"/>
        <end position="179"/>
    </location>
</feature>
<dbReference type="Proteomes" id="UP001139344">
    <property type="component" value="Unassembled WGS sequence"/>
</dbReference>
<evidence type="ECO:0000256" key="3">
    <source>
        <dbReference type="ARBA" id="ARBA00023122"/>
    </source>
</evidence>
<accession>A0A9X1V124</accession>
<dbReference type="CDD" id="cd04604">
    <property type="entry name" value="CBS_pair_SIS_assoc"/>
    <property type="match status" value="1"/>
</dbReference>
<keyword evidence="5" id="KW-0479">Metal-binding</keyword>
<dbReference type="Gene3D" id="3.40.50.10490">
    <property type="entry name" value="Glucose-6-phosphate isomerase like protein, domain 1"/>
    <property type="match status" value="1"/>
</dbReference>
<keyword evidence="3 7" id="KW-0129">CBS domain</keyword>
<dbReference type="FunFam" id="3.40.50.10490:FF:000011">
    <property type="entry name" value="Arabinose 5-phosphate isomerase"/>
    <property type="match status" value="1"/>
</dbReference>
<dbReference type="InterPro" id="IPR050986">
    <property type="entry name" value="GutQ/KpsF_isomerases"/>
</dbReference>
<evidence type="ECO:0000256" key="5">
    <source>
        <dbReference type="PIRSR" id="PIRSR004692-2"/>
    </source>
</evidence>
<evidence type="ECO:0000256" key="7">
    <source>
        <dbReference type="PROSITE-ProRule" id="PRU00703"/>
    </source>
</evidence>
<reference evidence="10" key="1">
    <citation type="submission" date="2021-12" db="EMBL/GenBank/DDBJ databases">
        <title>Description of Gramella crocea sp. nov., a new bacterium isolated from activated sludge.</title>
        <authorList>
            <person name="Zhang X."/>
        </authorList>
    </citation>
    <scope>NUCLEOTIDE SEQUENCE</scope>
    <source>
        <strain evidence="10">YB25</strain>
    </source>
</reference>
<dbReference type="PANTHER" id="PTHR42745">
    <property type="match status" value="1"/>
</dbReference>
<name>A0A9X1V124_9FLAO</name>
<dbReference type="PIRSF" id="PIRSF004692">
    <property type="entry name" value="KdsD_KpsF"/>
    <property type="match status" value="1"/>
</dbReference>
<evidence type="ECO:0000313" key="11">
    <source>
        <dbReference type="Proteomes" id="UP001139344"/>
    </source>
</evidence>
<dbReference type="NCBIfam" id="TIGR00393">
    <property type="entry name" value="kpsF"/>
    <property type="match status" value="1"/>
</dbReference>
<dbReference type="InterPro" id="IPR000644">
    <property type="entry name" value="CBS_dom"/>
</dbReference>
<feature type="binding site" evidence="5">
    <location>
        <position position="77"/>
    </location>
    <ligand>
        <name>Zn(2+)</name>
        <dbReference type="ChEBI" id="CHEBI:29105"/>
    </ligand>
</feature>
<dbReference type="SUPFAM" id="SSF54631">
    <property type="entry name" value="CBS-domain pair"/>
    <property type="match status" value="1"/>
</dbReference>
<organism evidence="10 11">
    <name type="scientific">Christiangramia crocea</name>
    <dbReference type="NCBI Taxonomy" id="2904124"/>
    <lineage>
        <taxon>Bacteria</taxon>
        <taxon>Pseudomonadati</taxon>
        <taxon>Bacteroidota</taxon>
        <taxon>Flavobacteriia</taxon>
        <taxon>Flavobacteriales</taxon>
        <taxon>Flavobacteriaceae</taxon>
        <taxon>Christiangramia</taxon>
    </lineage>
</organism>
<feature type="site" description="Catalytically relevant" evidence="6">
    <location>
        <position position="147"/>
    </location>
</feature>
<evidence type="ECO:0000313" key="10">
    <source>
        <dbReference type="EMBL" id="MCG9973054.1"/>
    </source>
</evidence>
<comment type="caution">
    <text evidence="10">The sequence shown here is derived from an EMBL/GenBank/DDBJ whole genome shotgun (WGS) entry which is preliminary data.</text>
</comment>
<proteinExistence type="inferred from homology"/>
<dbReference type="PANTHER" id="PTHR42745:SF1">
    <property type="entry name" value="ARABINOSE 5-PHOSPHATE ISOMERASE KDSD"/>
    <property type="match status" value="1"/>
</dbReference>
<dbReference type="InterPro" id="IPR001347">
    <property type="entry name" value="SIS_dom"/>
</dbReference>
<dbReference type="GO" id="GO:0005975">
    <property type="term" value="P:carbohydrate metabolic process"/>
    <property type="evidence" value="ECO:0007669"/>
    <property type="project" value="InterPro"/>
</dbReference>
<evidence type="ECO:0000256" key="4">
    <source>
        <dbReference type="PIRNR" id="PIRNR004692"/>
    </source>
</evidence>
<feature type="site" description="Catalytically relevant" evidence="6">
    <location>
        <position position="188"/>
    </location>
</feature>
<gene>
    <name evidence="10" type="ORF">LU635_15490</name>
</gene>
<evidence type="ECO:0000256" key="2">
    <source>
        <dbReference type="ARBA" id="ARBA00022737"/>
    </source>
</evidence>
<keyword evidence="5" id="KW-0862">Zinc</keyword>
<evidence type="ECO:0000256" key="6">
    <source>
        <dbReference type="PIRSR" id="PIRSR004692-3"/>
    </source>
</evidence>
<dbReference type="EMBL" id="JAJSON010000026">
    <property type="protein sequence ID" value="MCG9973054.1"/>
    <property type="molecule type" value="Genomic_DNA"/>
</dbReference>
<dbReference type="Gene3D" id="3.10.580.10">
    <property type="entry name" value="CBS-domain"/>
    <property type="match status" value="1"/>
</dbReference>
<keyword evidence="10" id="KW-0413">Isomerase</keyword>
<feature type="domain" description="CBS" evidence="8">
    <location>
        <begin position="204"/>
        <end position="261"/>
    </location>
</feature>
<evidence type="ECO:0000259" key="9">
    <source>
        <dbReference type="PROSITE" id="PS51464"/>
    </source>
</evidence>
<dbReference type="InterPro" id="IPR046348">
    <property type="entry name" value="SIS_dom_sf"/>
</dbReference>
<dbReference type="PROSITE" id="PS51464">
    <property type="entry name" value="SIS"/>
    <property type="match status" value="1"/>
</dbReference>
<dbReference type="SUPFAM" id="SSF53697">
    <property type="entry name" value="SIS domain"/>
    <property type="match status" value="1"/>
</dbReference>
<dbReference type="GO" id="GO:0097367">
    <property type="term" value="F:carbohydrate derivative binding"/>
    <property type="evidence" value="ECO:0007669"/>
    <property type="project" value="InterPro"/>
</dbReference>
<dbReference type="InterPro" id="IPR035474">
    <property type="entry name" value="SIS_Kpsf"/>
</dbReference>
<dbReference type="Pfam" id="PF00571">
    <property type="entry name" value="CBS"/>
    <property type="match status" value="2"/>
</dbReference>
<dbReference type="GO" id="GO:1901135">
    <property type="term" value="P:carbohydrate derivative metabolic process"/>
    <property type="evidence" value="ECO:0007669"/>
    <property type="project" value="InterPro"/>
</dbReference>
<dbReference type="PROSITE" id="PS51371">
    <property type="entry name" value="CBS"/>
    <property type="match status" value="2"/>
</dbReference>
<dbReference type="InterPro" id="IPR046342">
    <property type="entry name" value="CBS_dom_sf"/>
</dbReference>
<sequence length="321" mass="35032">MKLRDQIISTAKETISNEAEAIANLENFIDEQFTKAIEIIYRSKGRVVVTGIGKSAIIANKIVATLNSTGTPSIFMHAADAIHGDLGIIQNDDVVICISKSGNSPEIKVLVPLIKNFHNTLIALTGNKESFLAKEADYILNCYVEKEACPNNLAPTTSTTAQMVMGDAIAICLLNLKGFSSKDFAKYHPGGSLGKKLYLRVSDITSQNMVPQVSPDTDVAKAIIEISEKMLGVTAVLENEKIVGIITDGDIRRMLTDHVEIKDLKARDIMSKNPKTIDHNELAVEALEVLERNKISQLLAVKNGKYTGVVHLHNLIREGIL</sequence>
<feature type="domain" description="CBS" evidence="8">
    <location>
        <begin position="270"/>
        <end position="321"/>
    </location>
</feature>
<dbReference type="RefSeq" id="WP_240100413.1">
    <property type="nucleotide sequence ID" value="NZ_JAJSON010000026.1"/>
</dbReference>
<evidence type="ECO:0000256" key="1">
    <source>
        <dbReference type="ARBA" id="ARBA00008165"/>
    </source>
</evidence>
<keyword evidence="2" id="KW-0677">Repeat</keyword>
<keyword evidence="11" id="KW-1185">Reference proteome</keyword>